<feature type="domain" description="HTH cro/C1-type" evidence="1">
    <location>
        <begin position="5"/>
        <end position="58"/>
    </location>
</feature>
<evidence type="ECO:0000259" key="1">
    <source>
        <dbReference type="PROSITE" id="PS50943"/>
    </source>
</evidence>
<dbReference type="EMBL" id="BAAABM010000016">
    <property type="protein sequence ID" value="GAA0335760.1"/>
    <property type="molecule type" value="Genomic_DNA"/>
</dbReference>
<dbReference type="CDD" id="cd00093">
    <property type="entry name" value="HTH_XRE"/>
    <property type="match status" value="1"/>
</dbReference>
<dbReference type="InterPro" id="IPR001387">
    <property type="entry name" value="Cro/C1-type_HTH"/>
</dbReference>
<name>A0ABP3G4L0_9ACTN</name>
<gene>
    <name evidence="2" type="ORF">GCM10010151_26840</name>
</gene>
<dbReference type="Gene3D" id="1.10.260.40">
    <property type="entry name" value="lambda repressor-like DNA-binding domains"/>
    <property type="match status" value="1"/>
</dbReference>
<protein>
    <submittedName>
        <fullName evidence="2">DUF5919 domain-containing protein</fullName>
    </submittedName>
</protein>
<dbReference type="SUPFAM" id="SSF47413">
    <property type="entry name" value="lambda repressor-like DNA-binding domains"/>
    <property type="match status" value="1"/>
</dbReference>
<proteinExistence type="predicted"/>
<evidence type="ECO:0000313" key="2">
    <source>
        <dbReference type="EMBL" id="GAA0335760.1"/>
    </source>
</evidence>
<accession>A0ABP3G4L0</accession>
<sequence length="243" mass="27060">MKETLRRVFAEAGLTEQDVATRLGVDVKTVRRWLDGRRPYPRHRSQLADLVGIDQAKIWRAEVPAPPSPQHGGAEIEASYAHRWAVPRSVWQWLFSQAEREIGILVYSGLFLAEDIGILRILAERAHAGVSVRILLGDPNSPHVAERGADEGVDEAMAAKIRNSIVLYQPLREVDGVEIRLHSTVLYASLYCADDDLLVNPHAYGVTASNAPVLHVRRAERDDVASMYAHSFEAVWRSAQSLA</sequence>
<dbReference type="PROSITE" id="PS50943">
    <property type="entry name" value="HTH_CROC1"/>
    <property type="match status" value="1"/>
</dbReference>
<keyword evidence="3" id="KW-1185">Reference proteome</keyword>
<dbReference type="SUPFAM" id="SSF56024">
    <property type="entry name" value="Phospholipase D/nuclease"/>
    <property type="match status" value="1"/>
</dbReference>
<comment type="caution">
    <text evidence="2">The sequence shown here is derived from an EMBL/GenBank/DDBJ whole genome shotgun (WGS) entry which is preliminary data.</text>
</comment>
<reference evidence="3" key="1">
    <citation type="journal article" date="2019" name="Int. J. Syst. Evol. Microbiol.">
        <title>The Global Catalogue of Microorganisms (GCM) 10K type strain sequencing project: providing services to taxonomists for standard genome sequencing and annotation.</title>
        <authorList>
            <consortium name="The Broad Institute Genomics Platform"/>
            <consortium name="The Broad Institute Genome Sequencing Center for Infectious Disease"/>
            <person name="Wu L."/>
            <person name="Ma J."/>
        </authorList>
    </citation>
    <scope>NUCLEOTIDE SEQUENCE [LARGE SCALE GENOMIC DNA]</scope>
    <source>
        <strain evidence="3">JCM 3146</strain>
    </source>
</reference>
<evidence type="ECO:0000313" key="3">
    <source>
        <dbReference type="Proteomes" id="UP001501822"/>
    </source>
</evidence>
<organism evidence="2 3">
    <name type="scientific">Actinoallomurus spadix</name>
    <dbReference type="NCBI Taxonomy" id="79912"/>
    <lineage>
        <taxon>Bacteria</taxon>
        <taxon>Bacillati</taxon>
        <taxon>Actinomycetota</taxon>
        <taxon>Actinomycetes</taxon>
        <taxon>Streptosporangiales</taxon>
        <taxon>Thermomonosporaceae</taxon>
        <taxon>Actinoallomurus</taxon>
    </lineage>
</organism>
<dbReference type="Proteomes" id="UP001501822">
    <property type="component" value="Unassembled WGS sequence"/>
</dbReference>
<dbReference type="InterPro" id="IPR010982">
    <property type="entry name" value="Lambda_DNA-bd_dom_sf"/>
</dbReference>